<evidence type="ECO:0000256" key="2">
    <source>
        <dbReference type="ARBA" id="ARBA00004667"/>
    </source>
</evidence>
<dbReference type="Gene3D" id="3.30.930.10">
    <property type="entry name" value="Bira Bifunctional Protein, Domain 2"/>
    <property type="match status" value="1"/>
</dbReference>
<dbReference type="Pfam" id="PF13393">
    <property type="entry name" value="tRNA-synt_His"/>
    <property type="match status" value="1"/>
</dbReference>
<comment type="miscellaneous">
    <text evidence="9">This function is generally fulfilled by the C-terminal part of HisG, which is missing in some bacteria such as this one.</text>
</comment>
<dbReference type="GO" id="GO:0004821">
    <property type="term" value="F:histidine-tRNA ligase activity"/>
    <property type="evidence" value="ECO:0007669"/>
    <property type="project" value="TreeGrafter"/>
</dbReference>
<name>A0A437QI29_9PROT</name>
<dbReference type="Proteomes" id="UP000287447">
    <property type="component" value="Unassembled WGS sequence"/>
</dbReference>
<keyword evidence="9" id="KW-0028">Amino-acid biosynthesis</keyword>
<keyword evidence="12" id="KW-0328">Glycosyltransferase</keyword>
<comment type="subcellular location">
    <subcellularLocation>
        <location evidence="1 9">Cytoplasm</location>
    </subcellularLocation>
</comment>
<dbReference type="UniPathway" id="UPA00031">
    <property type="reaction ID" value="UER00006"/>
</dbReference>
<evidence type="ECO:0000313" key="13">
    <source>
        <dbReference type="Proteomes" id="UP000287447"/>
    </source>
</evidence>
<dbReference type="PROSITE" id="PS50862">
    <property type="entry name" value="AA_TRNA_LIGASE_II"/>
    <property type="match status" value="1"/>
</dbReference>
<dbReference type="GO" id="GO:0006427">
    <property type="term" value="P:histidyl-tRNA aminoacylation"/>
    <property type="evidence" value="ECO:0007669"/>
    <property type="project" value="TreeGrafter"/>
</dbReference>
<evidence type="ECO:0000256" key="6">
    <source>
        <dbReference type="ARBA" id="ARBA00020397"/>
    </source>
</evidence>
<dbReference type="InterPro" id="IPR004516">
    <property type="entry name" value="HisRS/HisZ"/>
</dbReference>
<gene>
    <name evidence="9" type="primary">hisZ</name>
    <name evidence="12" type="ORF">EOI86_24045</name>
</gene>
<feature type="binding site" evidence="10">
    <location>
        <position position="128"/>
    </location>
    <ligand>
        <name>L-histidine</name>
        <dbReference type="ChEBI" id="CHEBI:57595"/>
    </ligand>
</feature>
<protein>
    <recommendedName>
        <fullName evidence="6 9">ATP phosphoribosyltransferase regulatory subunit</fullName>
    </recommendedName>
</protein>
<evidence type="ECO:0000256" key="8">
    <source>
        <dbReference type="ARBA" id="ARBA00025246"/>
    </source>
</evidence>
<keyword evidence="9" id="KW-0368">Histidine biosynthesis</keyword>
<sequence length="378" mass="40863">MSDRSERSLLPNGLRDGLAPEAAHESAVLERLMRHFHSYGYDRIDPPLVEFEENLLDGVGTVMGPHTFRLMDPVSQRMMGVRADITPQVARIAATRLRKQPRPLRLAYAGSVLRVRGTQLRPERQFRQAGCELIGVDSPAADAEVIELAAVALRDVGIARLSVDICLPTLVPTICDMFGLDRTQVFAALDQKDASAVAALGGEAGALLMALLRASGPAKTALEKLAKIELPEPLAIERTRLEAVVARLQKAVPDLALTVDPVEHKGFEYQQGLSFTLFARGVRGELGRGGRYSLAGKGDPATGFTVYLDTILRAAPPPAPERKVFLPTSTPDGEGARLRREGWVAVSALSEAGDDAAEARRVGCTDILRDGRIEPLKN</sequence>
<evidence type="ECO:0000256" key="7">
    <source>
        <dbReference type="ARBA" id="ARBA00022490"/>
    </source>
</evidence>
<proteinExistence type="inferred from homology"/>
<comment type="pathway">
    <text evidence="2 9">Amino-acid biosynthesis; L-histidine biosynthesis; L-histidine from 5-phospho-alpha-D-ribose 1-diphosphate: step 1/9.</text>
</comment>
<dbReference type="InterPro" id="IPR006195">
    <property type="entry name" value="aa-tRNA-synth_II"/>
</dbReference>
<reference evidence="13" key="1">
    <citation type="submission" date="2019-01" db="EMBL/GenBank/DDBJ databases">
        <title>Gri0909 isolated from a small marine red alga.</title>
        <authorList>
            <person name="Kim J."/>
            <person name="Jeong S.E."/>
            <person name="Jeon C.O."/>
        </authorList>
    </citation>
    <scope>NUCLEOTIDE SEQUENCE [LARGE SCALE GENOMIC DNA]</scope>
    <source>
        <strain evidence="13">Gri0909</strain>
    </source>
</reference>
<evidence type="ECO:0000256" key="3">
    <source>
        <dbReference type="ARBA" id="ARBA00005539"/>
    </source>
</evidence>
<comment type="function">
    <text evidence="8 9">Required for the first step of histidine biosynthesis. May allow the feedback regulation of ATP phosphoribosyltransferase activity by histidine.</text>
</comment>
<dbReference type="RefSeq" id="WP_127768215.1">
    <property type="nucleotide sequence ID" value="NZ_SADE01000004.1"/>
</dbReference>
<dbReference type="SUPFAM" id="SSF55681">
    <property type="entry name" value="Class II aaRS and biotin synthetases"/>
    <property type="match status" value="1"/>
</dbReference>
<feature type="binding site" evidence="10">
    <location>
        <begin position="84"/>
        <end position="86"/>
    </location>
    <ligand>
        <name>L-histidine</name>
        <dbReference type="ChEBI" id="CHEBI:57595"/>
    </ligand>
</feature>
<organism evidence="12 13">
    <name type="scientific">Hwanghaeella grinnelliae</name>
    <dbReference type="NCBI Taxonomy" id="2500179"/>
    <lineage>
        <taxon>Bacteria</taxon>
        <taxon>Pseudomonadati</taxon>
        <taxon>Pseudomonadota</taxon>
        <taxon>Alphaproteobacteria</taxon>
        <taxon>Rhodospirillales</taxon>
        <taxon>Rhodospirillaceae</taxon>
        <taxon>Hwanghaeella</taxon>
    </lineage>
</organism>
<evidence type="ECO:0000313" key="12">
    <source>
        <dbReference type="EMBL" id="RVU34185.1"/>
    </source>
</evidence>
<keyword evidence="12" id="KW-0808">Transferase</keyword>
<feature type="domain" description="Aminoacyl-transfer RNA synthetases class-II family profile" evidence="11">
    <location>
        <begin position="26"/>
        <end position="290"/>
    </location>
</feature>
<evidence type="ECO:0000256" key="1">
    <source>
        <dbReference type="ARBA" id="ARBA00004496"/>
    </source>
</evidence>
<comment type="subunit">
    <text evidence="5">Homodimer.</text>
</comment>
<evidence type="ECO:0000256" key="5">
    <source>
        <dbReference type="ARBA" id="ARBA00011738"/>
    </source>
</evidence>
<dbReference type="InterPro" id="IPR041715">
    <property type="entry name" value="HisRS-like_core"/>
</dbReference>
<dbReference type="AlphaFoldDB" id="A0A437QI29"/>
<keyword evidence="7 9" id="KW-0963">Cytoplasm</keyword>
<keyword evidence="13" id="KW-1185">Reference proteome</keyword>
<evidence type="ECO:0000256" key="10">
    <source>
        <dbReference type="PIRSR" id="PIRSR001549-1"/>
    </source>
</evidence>
<dbReference type="PIRSF" id="PIRSF001549">
    <property type="entry name" value="His-tRNA_synth"/>
    <property type="match status" value="1"/>
</dbReference>
<dbReference type="PANTHER" id="PTHR43707">
    <property type="entry name" value="HISTIDYL-TRNA SYNTHETASE"/>
    <property type="match status" value="1"/>
</dbReference>
<dbReference type="EMBL" id="SADE01000004">
    <property type="protein sequence ID" value="RVU34185.1"/>
    <property type="molecule type" value="Genomic_DNA"/>
</dbReference>
<dbReference type="InterPro" id="IPR045864">
    <property type="entry name" value="aa-tRNA-synth_II/BPL/LPL"/>
</dbReference>
<comment type="subunit">
    <text evidence="4 9">Heteromultimer composed of HisG and HisZ subunits.</text>
</comment>
<dbReference type="GO" id="GO:0016757">
    <property type="term" value="F:glycosyltransferase activity"/>
    <property type="evidence" value="ECO:0007669"/>
    <property type="project" value="UniProtKB-KW"/>
</dbReference>
<feature type="binding site" evidence="10">
    <location>
        <position position="132"/>
    </location>
    <ligand>
        <name>L-histidine</name>
        <dbReference type="ChEBI" id="CHEBI:57595"/>
    </ligand>
</feature>
<accession>A0A437QI29</accession>
<dbReference type="GO" id="GO:0000105">
    <property type="term" value="P:L-histidine biosynthetic process"/>
    <property type="evidence" value="ECO:0007669"/>
    <property type="project" value="UniProtKB-UniRule"/>
</dbReference>
<evidence type="ECO:0000259" key="11">
    <source>
        <dbReference type="PROSITE" id="PS50862"/>
    </source>
</evidence>
<dbReference type="PANTHER" id="PTHR43707:SF1">
    <property type="entry name" value="HISTIDINE--TRNA LIGASE, MITOCHONDRIAL-RELATED"/>
    <property type="match status" value="1"/>
</dbReference>
<comment type="caution">
    <text evidence="12">The sequence shown here is derived from an EMBL/GenBank/DDBJ whole genome shotgun (WGS) entry which is preliminary data.</text>
</comment>
<dbReference type="OrthoDB" id="9769617at2"/>
<comment type="similarity">
    <text evidence="3 9">Belongs to the class-II aminoacyl-tRNA synthetase family. HisZ subfamily.</text>
</comment>
<dbReference type="InterPro" id="IPR004517">
    <property type="entry name" value="HisZ"/>
</dbReference>
<feature type="binding site" evidence="10">
    <location>
        <position position="114"/>
    </location>
    <ligand>
        <name>L-histidine</name>
        <dbReference type="ChEBI" id="CHEBI:57595"/>
    </ligand>
</feature>
<dbReference type="GO" id="GO:0005737">
    <property type="term" value="C:cytoplasm"/>
    <property type="evidence" value="ECO:0007669"/>
    <property type="project" value="UniProtKB-SubCell"/>
</dbReference>
<evidence type="ECO:0000256" key="9">
    <source>
        <dbReference type="HAMAP-Rule" id="MF_00125"/>
    </source>
</evidence>
<evidence type="ECO:0000256" key="4">
    <source>
        <dbReference type="ARBA" id="ARBA00011496"/>
    </source>
</evidence>
<dbReference type="HAMAP" id="MF_00125">
    <property type="entry name" value="HisZ"/>
    <property type="match status" value="1"/>
</dbReference>